<dbReference type="InterPro" id="IPR008266">
    <property type="entry name" value="Tyr_kinase_AS"/>
</dbReference>
<dbReference type="InterPro" id="IPR013098">
    <property type="entry name" value="Ig_I-set"/>
</dbReference>
<keyword evidence="8 18" id="KW-1133">Transmembrane helix</keyword>
<feature type="domain" description="Ig-like" evidence="20">
    <location>
        <begin position="616"/>
        <end position="705"/>
    </location>
</feature>
<dbReference type="GO" id="GO:0005524">
    <property type="term" value="F:ATP binding"/>
    <property type="evidence" value="ECO:0007669"/>
    <property type="project" value="UniProtKB-UniRule"/>
</dbReference>
<dbReference type="PROSITE" id="PS00109">
    <property type="entry name" value="PROTEIN_KINASE_TYR"/>
    <property type="match status" value="1"/>
</dbReference>
<feature type="region of interest" description="Disordered" evidence="17">
    <location>
        <begin position="742"/>
        <end position="761"/>
    </location>
</feature>
<keyword evidence="10" id="KW-0829">Tyrosine-protein kinase</keyword>
<feature type="domain" description="Ig-like" evidence="20">
    <location>
        <begin position="1261"/>
        <end position="1357"/>
    </location>
</feature>
<feature type="domain" description="Ig-like" evidence="20">
    <location>
        <begin position="511"/>
        <end position="607"/>
    </location>
</feature>
<evidence type="ECO:0000256" key="3">
    <source>
        <dbReference type="ARBA" id="ARBA00022679"/>
    </source>
</evidence>
<feature type="domain" description="Ig-like" evidence="20">
    <location>
        <begin position="942"/>
        <end position="1045"/>
    </location>
</feature>
<dbReference type="SUPFAM" id="SSF56112">
    <property type="entry name" value="Protein kinase-like (PK-like)"/>
    <property type="match status" value="2"/>
</dbReference>
<dbReference type="Pfam" id="PF07679">
    <property type="entry name" value="I-set"/>
    <property type="match status" value="6"/>
</dbReference>
<dbReference type="PROSITE" id="PS50835">
    <property type="entry name" value="IG_LIKE"/>
    <property type="match status" value="11"/>
</dbReference>
<evidence type="ECO:0000256" key="8">
    <source>
        <dbReference type="ARBA" id="ARBA00022989"/>
    </source>
</evidence>
<evidence type="ECO:0000256" key="1">
    <source>
        <dbReference type="ARBA" id="ARBA00004167"/>
    </source>
</evidence>
<keyword evidence="3" id="KW-0808">Transferase</keyword>
<dbReference type="EMBL" id="JBEHCU010005373">
    <property type="protein sequence ID" value="KAL1400056.1"/>
    <property type="molecule type" value="Genomic_DNA"/>
</dbReference>
<accession>A0ABD1DJZ3</accession>
<dbReference type="InterPro" id="IPR003598">
    <property type="entry name" value="Ig_sub2"/>
</dbReference>
<feature type="domain" description="Ig-like" evidence="20">
    <location>
        <begin position="1854"/>
        <end position="1958"/>
    </location>
</feature>
<evidence type="ECO:0000256" key="7">
    <source>
        <dbReference type="ARBA" id="ARBA00022840"/>
    </source>
</evidence>
<evidence type="ECO:0000256" key="6">
    <source>
        <dbReference type="ARBA" id="ARBA00022777"/>
    </source>
</evidence>
<comment type="subcellular location">
    <subcellularLocation>
        <location evidence="1">Membrane</location>
        <topology evidence="1">Single-pass membrane protein</topology>
    </subcellularLocation>
</comment>
<dbReference type="FunFam" id="2.60.40.10:FF:000032">
    <property type="entry name" value="palladin isoform X1"/>
    <property type="match status" value="1"/>
</dbReference>
<feature type="domain" description="Ig-like" evidence="20">
    <location>
        <begin position="1587"/>
        <end position="1691"/>
    </location>
</feature>
<evidence type="ECO:0000313" key="22">
    <source>
        <dbReference type="Proteomes" id="UP001562425"/>
    </source>
</evidence>
<evidence type="ECO:0000256" key="13">
    <source>
        <dbReference type="ARBA" id="ARBA00023180"/>
    </source>
</evidence>
<gene>
    <name evidence="21" type="ORF">pipiens_007744</name>
</gene>
<dbReference type="GO" id="GO:0016020">
    <property type="term" value="C:membrane"/>
    <property type="evidence" value="ECO:0007669"/>
    <property type="project" value="UniProtKB-SubCell"/>
</dbReference>
<dbReference type="PANTHER" id="PTHR24416">
    <property type="entry name" value="TYROSINE-PROTEIN KINASE RECEPTOR"/>
    <property type="match status" value="1"/>
</dbReference>
<keyword evidence="9 18" id="KW-0472">Membrane</keyword>
<dbReference type="Gene3D" id="2.60.40.10">
    <property type="entry name" value="Immunoglobulins"/>
    <property type="match status" value="14"/>
</dbReference>
<dbReference type="Gene3D" id="1.10.510.10">
    <property type="entry name" value="Transferase(Phosphotransferase) domain 1"/>
    <property type="match status" value="1"/>
</dbReference>
<dbReference type="InterPro" id="IPR000719">
    <property type="entry name" value="Prot_kinase_dom"/>
</dbReference>
<evidence type="ECO:0000256" key="11">
    <source>
        <dbReference type="ARBA" id="ARBA00023157"/>
    </source>
</evidence>
<dbReference type="FunFam" id="1.10.510.10:FF:000554">
    <property type="entry name" value="Predicted protein"/>
    <property type="match status" value="1"/>
</dbReference>
<dbReference type="GO" id="GO:0030154">
    <property type="term" value="P:cell differentiation"/>
    <property type="evidence" value="ECO:0007669"/>
    <property type="project" value="UniProtKB-ARBA"/>
</dbReference>
<dbReference type="SMART" id="SM00409">
    <property type="entry name" value="IG"/>
    <property type="match status" value="16"/>
</dbReference>
<dbReference type="Gene3D" id="3.30.200.20">
    <property type="entry name" value="Phosphorylase Kinase, domain 1"/>
    <property type="match status" value="2"/>
</dbReference>
<evidence type="ECO:0000256" key="9">
    <source>
        <dbReference type="ARBA" id="ARBA00023136"/>
    </source>
</evidence>
<comment type="caution">
    <text evidence="21">The sequence shown here is derived from an EMBL/GenBank/DDBJ whole genome shotgun (WGS) entry which is preliminary data.</text>
</comment>
<dbReference type="PROSITE" id="PS00107">
    <property type="entry name" value="PROTEIN_KINASE_ATP"/>
    <property type="match status" value="2"/>
</dbReference>
<keyword evidence="5 16" id="KW-0547">Nucleotide-binding</keyword>
<feature type="domain" description="Protein kinase" evidence="19">
    <location>
        <begin position="2138"/>
        <end position="2508"/>
    </location>
</feature>
<dbReference type="CDD" id="cd00096">
    <property type="entry name" value="Ig"/>
    <property type="match status" value="3"/>
</dbReference>
<feature type="binding site" evidence="16">
    <location>
        <position position="2176"/>
    </location>
    <ligand>
        <name>ATP</name>
        <dbReference type="ChEBI" id="CHEBI:30616"/>
    </ligand>
</feature>
<protein>
    <recommendedName>
        <fullName evidence="2">receptor protein-tyrosine kinase</fullName>
        <ecNumber evidence="2">2.7.10.1</ecNumber>
    </recommendedName>
</protein>
<dbReference type="Proteomes" id="UP001562425">
    <property type="component" value="Unassembled WGS sequence"/>
</dbReference>
<keyword evidence="7 16" id="KW-0067">ATP-binding</keyword>
<dbReference type="InterPro" id="IPR011009">
    <property type="entry name" value="Kinase-like_dom_sf"/>
</dbReference>
<keyword evidence="14" id="KW-0393">Immunoglobulin domain</keyword>
<evidence type="ECO:0000256" key="12">
    <source>
        <dbReference type="ARBA" id="ARBA00023170"/>
    </source>
</evidence>
<feature type="domain" description="Ig-like" evidence="20">
    <location>
        <begin position="1967"/>
        <end position="2054"/>
    </location>
</feature>
<dbReference type="InterPro" id="IPR036179">
    <property type="entry name" value="Ig-like_dom_sf"/>
</dbReference>
<feature type="transmembrane region" description="Helical" evidence="18">
    <location>
        <begin position="1434"/>
        <end position="1451"/>
    </location>
</feature>
<dbReference type="PROSITE" id="PS50011">
    <property type="entry name" value="PROTEIN_KINASE_DOM"/>
    <property type="match status" value="1"/>
</dbReference>
<sequence length="2596" mass="294429">MLELSCQGADPVKWIIKRTPDETIKPEPEVLLVEDYQTDVAEKPFGSRVTILKATPEIVGRYYCLYESAEFTVVNLAELSPLNKADSTYIFVKAQQLVPVLIPRVIGVQHSEVTIPCKPSSKDGMVELVRQGNEIPIDRESYSNTRGFTVLVKNVLQSGLYRCRSVNNTKHEIHFELHVKDASYPEYIRKPRIDPQDDIFVKRNETLKLSCTVRVAHDVHFKMWWHKSDNKLLETNTKINVSSVSVEQHPDLELHKVGRIELTIQRVTVEDAGYYWCEVRDHNNNENDRAVNVHVIDHGEDFIRLTEDNNIRIINVSINKQDVRISINYMAHPTPVFYWTKDNDDKPLIHGKKYVVKVTVKYVTLIINRLTIDDAGTYSLHAHNEGSQATYDVRVYVNAKPILTMNPVYARPDEIVKFTCTCVGYPKPEMRFAFFPCQAEPWVNCSQSLLPKTITEYGLRRSGWRRHKDIITIEDFTFQASSPGYVSCSATNSEGRTVAKADLLVDDLDEPVTIELIKPPKEVTLGDQVEIICAATVYNHTDQIEFFLDGKLLNESNNEGISFVSWYERYAYRKKLVIADAQKLHEGEIKCQTNLVKSNEVETKELRLEIHNPIAPWIIEGSGSETVELSIGDAKQLQCSAEGTPKPKVEWLKDGQLMHFGNDTPIQVFSDNTLFFRFAKEEESGLYTCRASNKINSAEKKWTLKVKTGTTRRTWVNLVLLLCFTLEHNIDLNEPYMQMSITNDQQDSGSSGNNHEMTNDNNTQHQYAMSEEFSMPNEVNGAPDILLNQPDFELEVDSMLELSCQGTEPVKWIIKRTPDEDIEPEPEILLIEKFKTGVANKPFGSRVTILKATPEIVGRYYCLYESAEDTVDDLAELPPLYKADSTYIFVKNQQMVPVLNPVVHGVQYANVIIPCKPSSKYGMVELIKEEDKMGDLPYIGKPLIKPQDDISVKRNETLILNCTVQVAHDVQFNMWWQKSDKKRIETDSRITVSSVSTEQHPDLAHNKLGRIELTVKRVTVEDAGYYWCQVRDHNNHEKNRAVKVYVIDHGEDFIRLTEDNNLSFINVSTNKRDVRMRIKYSAHPTPVFYWTKDNDDKPLIHGEKYEVNVTAKDVTLIINRPAIDDAGTYTLHAHNEGSQATYDMRVYIKAKPTLTMGPVYARPNETVKFTCTCVGYPRPEMRFAFFPCQAEPWVNCSQPLLAKTITEYGLRRSNHLQTDIITIEDFTFQASSPGYVGCSATNSEGRSLAKADLLVDDLDEPVTIELIKSQTEVILGDQVEIICAATVYNHTDQIEFFLDGKLLDESKYEGISFVSWYERYAYRKKLVIADAQKLHEGEIKCQTNLVKSNEVETKELRLEIHNPIAPWIIEGSGSETVELSIGDAKQLQCSAEGTPKPKVEWLKDGQLMHFGNDTPIQVFSDNTLFFRFAKEEESGLYTFASVILMLFCYYNKKKKERILRRAWLTDYDEVNMDPMNPDLRWDEQVNLLPCNSKYEFPKSRLKFGLQLGAGAFGVVMKATAYGIKPNEYKTIVAVKRVKKKTDDHIMRALISELKIMVHMGQHLNVVNLLGAVTKNVAKPTAEYIKKPTILPPNGLFLQPGETGKLICQVNVTADMRFDMWWESKDNTRIQPSSRITVGPVTETLDATNLQRKIGQIELTIASVEQNETGEKYKCRVRNLDEENQTNYRSVEITVGNEIRYESPPKINVTAGKRSLRIDIKYRSFAQPVFYWTKDDSDLPLRSGSKYTFSESEFKTTLAVSNPAVEDAGSYVLHGDNGAVKRNLNVRVFVRGKPSLTMDPVYVKPSEQATFTCTCVGYPKPTMNFAFFACDDVPWTNCSKTVQRSQVDQFGTRAPTTKEYVTIEQFAIPNATTAGYVVCAAENTIVCAASVYKHTNEIEFLWNGSLVKESEEITFQDSYENYAHQRKLVLDKASKLHAGVLKCRTKTIESNVVESKEIQLEIFEPMKPKIFGESDHGKITQSSGEACQLDCYSKGIPKPTIEWLKNDEPLENDARVHVINGTTLYFTYLKREDSGQYRCRVRNREGQAEKGWTLTVTGDIVEKTWIYAGLAMLIALILIVVLITSFYCKKKQEVAAMRKAGLVSFAEGYKGQLNPGLPLGQQTDLLPYDSRYEFPAEKLKLGKTLGCGAFGVVMMATAQGLVPDEKESTVAVKMVRKQTDNVVMRALISELKIMIHLGPHPNVVNLLGAITKNVVKRELMVIVEYCPYGNLQDYLMKYRRRFVDQFSEIDGSLDYRWPSNVSAVSSQYVNDSNNNTGSEISSNPTNSTYICNNSNYITQPGSDFNKPLGHINRAMIRDDDPNQTTVTTTDLISWSAQIACGMEYLAHRLVIHGDLAARNILLGENNIVKICDFGLARSIYHRNDHYRKKGSDPLPFKWLAIECIDHADFSTKSDVWSYGILLWELFSLATNPYPGMEISKDLVDKLRLGYRMDKPPYANNAIYEIMRQCWKERPTSRPTFWELKAIFSNMLPDHLRNPTELNDLNQPYLIANNVPGGPNYVMNVKPPPQAAPPPVPQAYMNMKGSSVAQEPEVISMVPLEQQIKVGESVVVEELGGVSPRSAVSNPSYVSAVNVKSL</sequence>
<proteinExistence type="predicted"/>
<dbReference type="SUPFAM" id="SSF48726">
    <property type="entry name" value="Immunoglobulin"/>
    <property type="match status" value="11"/>
</dbReference>
<dbReference type="PANTHER" id="PTHR24416:SF600">
    <property type="entry name" value="PDGF- AND VEGF-RECEPTOR RELATED, ISOFORM J"/>
    <property type="match status" value="1"/>
</dbReference>
<dbReference type="InterPro" id="IPR013151">
    <property type="entry name" value="Immunoglobulin_dom"/>
</dbReference>
<dbReference type="InterPro" id="IPR007110">
    <property type="entry name" value="Ig-like_dom"/>
</dbReference>
<dbReference type="InterPro" id="IPR003599">
    <property type="entry name" value="Ig_sub"/>
</dbReference>
<dbReference type="CDD" id="cd00192">
    <property type="entry name" value="PTKc"/>
    <property type="match status" value="1"/>
</dbReference>
<feature type="binding site" evidence="16">
    <location>
        <position position="1539"/>
    </location>
    <ligand>
        <name>ATP</name>
        <dbReference type="ChEBI" id="CHEBI:30616"/>
    </ligand>
</feature>
<dbReference type="InterPro" id="IPR001245">
    <property type="entry name" value="Ser-Thr/Tyr_kinase_cat_dom"/>
</dbReference>
<evidence type="ECO:0000256" key="2">
    <source>
        <dbReference type="ARBA" id="ARBA00011902"/>
    </source>
</evidence>
<reference evidence="21 22" key="1">
    <citation type="submission" date="2024-05" db="EMBL/GenBank/DDBJ databases">
        <title>Culex pipiens pipiens assembly and annotation.</title>
        <authorList>
            <person name="Alout H."/>
            <person name="Durand T."/>
        </authorList>
    </citation>
    <scope>NUCLEOTIDE SEQUENCE [LARGE SCALE GENOMIC DNA]</scope>
    <source>
        <strain evidence="21">HA-2024</strain>
        <tissue evidence="21">Whole body</tissue>
    </source>
</reference>
<feature type="domain" description="Ig-like" evidence="20">
    <location>
        <begin position="1152"/>
        <end position="1249"/>
    </location>
</feature>
<evidence type="ECO:0000256" key="16">
    <source>
        <dbReference type="PROSITE-ProRule" id="PRU10141"/>
    </source>
</evidence>
<keyword evidence="11" id="KW-1015">Disulfide bond</keyword>
<keyword evidence="22" id="KW-1185">Reference proteome</keyword>
<evidence type="ECO:0000313" key="21">
    <source>
        <dbReference type="EMBL" id="KAL1400056.1"/>
    </source>
</evidence>
<evidence type="ECO:0000259" key="19">
    <source>
        <dbReference type="PROSITE" id="PS50011"/>
    </source>
</evidence>
<dbReference type="SMART" id="SM00408">
    <property type="entry name" value="IGc2"/>
    <property type="match status" value="8"/>
</dbReference>
<evidence type="ECO:0000256" key="18">
    <source>
        <dbReference type="SAM" id="Phobius"/>
    </source>
</evidence>
<dbReference type="GO" id="GO:0004714">
    <property type="term" value="F:transmembrane receptor protein tyrosine kinase activity"/>
    <property type="evidence" value="ECO:0007669"/>
    <property type="project" value="UniProtKB-EC"/>
</dbReference>
<feature type="domain" description="Ig-like" evidence="20">
    <location>
        <begin position="401"/>
        <end position="499"/>
    </location>
</feature>
<evidence type="ECO:0000256" key="4">
    <source>
        <dbReference type="ARBA" id="ARBA00022692"/>
    </source>
</evidence>
<evidence type="ECO:0000256" key="17">
    <source>
        <dbReference type="SAM" id="MobiDB-lite"/>
    </source>
</evidence>
<keyword evidence="4 18" id="KW-0812">Transmembrane</keyword>
<keyword evidence="6" id="KW-0418">Kinase</keyword>
<dbReference type="FunFam" id="3.30.200.20:FF:000384">
    <property type="entry name" value="Receptor protein-tyrosine kinase"/>
    <property type="match status" value="1"/>
</dbReference>
<feature type="domain" description="Ig-like" evidence="20">
    <location>
        <begin position="185"/>
        <end position="292"/>
    </location>
</feature>
<dbReference type="Pfam" id="PF07714">
    <property type="entry name" value="PK_Tyr_Ser-Thr"/>
    <property type="match status" value="2"/>
</dbReference>
<dbReference type="InterPro" id="IPR050122">
    <property type="entry name" value="RTK"/>
</dbReference>
<dbReference type="InterPro" id="IPR017441">
    <property type="entry name" value="Protein_kinase_ATP_BS"/>
</dbReference>
<comment type="catalytic activity">
    <reaction evidence="15">
        <text>L-tyrosyl-[protein] + ATP = O-phospho-L-tyrosyl-[protein] + ADP + H(+)</text>
        <dbReference type="Rhea" id="RHEA:10596"/>
        <dbReference type="Rhea" id="RHEA-COMP:10136"/>
        <dbReference type="Rhea" id="RHEA-COMP:20101"/>
        <dbReference type="ChEBI" id="CHEBI:15378"/>
        <dbReference type="ChEBI" id="CHEBI:30616"/>
        <dbReference type="ChEBI" id="CHEBI:46858"/>
        <dbReference type="ChEBI" id="CHEBI:61978"/>
        <dbReference type="ChEBI" id="CHEBI:456216"/>
        <dbReference type="EC" id="2.7.10.1"/>
    </reaction>
</comment>
<evidence type="ECO:0000256" key="14">
    <source>
        <dbReference type="ARBA" id="ARBA00023319"/>
    </source>
</evidence>
<name>A0ABD1DJZ3_CULPP</name>
<dbReference type="Pfam" id="PF00047">
    <property type="entry name" value="ig"/>
    <property type="match status" value="3"/>
</dbReference>
<feature type="transmembrane region" description="Helical" evidence="18">
    <location>
        <begin position="2064"/>
        <end position="2087"/>
    </location>
</feature>
<evidence type="ECO:0000256" key="10">
    <source>
        <dbReference type="ARBA" id="ARBA00023137"/>
    </source>
</evidence>
<dbReference type="GO" id="GO:0007399">
    <property type="term" value="P:nervous system development"/>
    <property type="evidence" value="ECO:0007669"/>
    <property type="project" value="UniProtKB-ARBA"/>
</dbReference>
<dbReference type="EC" id="2.7.10.1" evidence="2"/>
<feature type="domain" description="Ig-like" evidence="20">
    <location>
        <begin position="1366"/>
        <end position="1438"/>
    </location>
</feature>
<keyword evidence="13" id="KW-0325">Glycoprotein</keyword>
<organism evidence="21 22">
    <name type="scientific">Culex pipiens pipiens</name>
    <name type="common">Northern house mosquito</name>
    <dbReference type="NCBI Taxonomy" id="38569"/>
    <lineage>
        <taxon>Eukaryota</taxon>
        <taxon>Metazoa</taxon>
        <taxon>Ecdysozoa</taxon>
        <taxon>Arthropoda</taxon>
        <taxon>Hexapoda</taxon>
        <taxon>Insecta</taxon>
        <taxon>Pterygota</taxon>
        <taxon>Neoptera</taxon>
        <taxon>Endopterygota</taxon>
        <taxon>Diptera</taxon>
        <taxon>Nematocera</taxon>
        <taxon>Culicoidea</taxon>
        <taxon>Culicidae</taxon>
        <taxon>Culicinae</taxon>
        <taxon>Culicini</taxon>
        <taxon>Culex</taxon>
        <taxon>Culex</taxon>
    </lineage>
</organism>
<dbReference type="InterPro" id="IPR013783">
    <property type="entry name" value="Ig-like_fold"/>
</dbReference>
<evidence type="ECO:0000256" key="5">
    <source>
        <dbReference type="ARBA" id="ARBA00022741"/>
    </source>
</evidence>
<evidence type="ECO:0000259" key="20">
    <source>
        <dbReference type="PROSITE" id="PS50835"/>
    </source>
</evidence>
<keyword evidence="12" id="KW-0675">Receptor</keyword>
<evidence type="ECO:0000256" key="15">
    <source>
        <dbReference type="ARBA" id="ARBA00051243"/>
    </source>
</evidence>